<evidence type="ECO:0000256" key="4">
    <source>
        <dbReference type="SAM" id="Coils"/>
    </source>
</evidence>
<organism evidence="5 6">
    <name type="scientific">Parnassius apollo</name>
    <name type="common">Apollo butterfly</name>
    <name type="synonym">Papilio apollo</name>
    <dbReference type="NCBI Taxonomy" id="110799"/>
    <lineage>
        <taxon>Eukaryota</taxon>
        <taxon>Metazoa</taxon>
        <taxon>Ecdysozoa</taxon>
        <taxon>Arthropoda</taxon>
        <taxon>Hexapoda</taxon>
        <taxon>Insecta</taxon>
        <taxon>Pterygota</taxon>
        <taxon>Neoptera</taxon>
        <taxon>Endopterygota</taxon>
        <taxon>Lepidoptera</taxon>
        <taxon>Glossata</taxon>
        <taxon>Ditrysia</taxon>
        <taxon>Papilionoidea</taxon>
        <taxon>Papilionidae</taxon>
        <taxon>Parnassiinae</taxon>
        <taxon>Parnassini</taxon>
        <taxon>Parnassius</taxon>
        <taxon>Parnassius</taxon>
    </lineage>
</organism>
<sequence length="1233" mass="144431">MEDERTYSKKSLEECSYRYLQQIAKSMSLPCNVKKVYLIELILAKKFSSASEVKSIVQRVKLERKQVAQIRKRCRKAKLKKAEIYSLSKGTQSPPITTTPKRPGKSLLHCSPDLQQTVIKYKPNKRLYPIPHRTYPSPKTQNGSDRVLRSFNLKKLNKNSGFMNINDTVVEMIKTQQRINPKETRVEIVSCEGNHPKFNVTAKCLVKKHKPSILTSGPLSAVKTYESRKLVPVCNGNTSPPAKRQRSISGIYPLVHEETTNRCGYLQSVGLRGRDGKMSRIQALVQKRSTYRENCDILNIRTPEINLQDVINCKIDAQNLASTNLMEFVLADTNINNNYLQLPCPSQSNLDNQENETQNSVHLNNKQNVTGRDVSDDMRSVYYHKKIRAEQMRCNRFASNSEQVVDQRLPNINEVFTKFKDVTQPLYVQVSNESERILNNPVNVPRNNTNTGMLENIYNIRSQFLINQPLLQVSTTSNTRVAVPTSTVVSSEQYSSSLVADSQYRNDSDENLPRLTELLGSPEQNTHRNDYVYNEELSTSASSMDTSQSQVLGACVTIPEMVEDALEIISQDGDYMERIEMDIRVQCILCSWAGPKIMLENHIRKEHSSQIDKQCKNEWNITFTLGSLVQCQFWLSQVIEYDSMLYVLSAKYEDPDCFMASLSTLTTQQTIHKFGSITLYNKVTGEPYLWEGFIEPLPSNLPYHNDLRCLKLELSRLDLLPNSANLKLLNRELTSRVLNSTFRYAKFVRKLRAEEEEQRKGAVNKAKEIKDNQINDFFLRCDRRSLINDVAHRVDLCMASYQEDLNQKRDKLKDLFAREEEENIRKLVEQAQAGAEAVWQEKKNRLQYLLDKRKKEHEEKYKDTPLSKCVHVLPCIYKMRAKEAQEIQLYQMKEKQARKMAKMEFDKMWHEVAMKEADALTARMEYDAIERFRKDRECKEYTDYQLEQKRIKREKEKEMLKQETLRFKSMWEEDKRKEAEDEQARKEKTLELAEERKRMVEEKLEKLANQKAEEKLVSDAWDSIAGQGLADEKAMMELRKRKEKELDECNKKLIELKKQLTEMEAQDDVHRREQAQRNQDVMDLTRCEYLKWSRRTNEEVRQAMKDQIKERQEAKELLKQKMAEENEYYRQLSAQLQQLVEHKKKTDAEAKKQHQRNLLEQMEYNNLLKERARQEELDQIKKYRIATEEYEQEMNKMLCRPFFSEEVHPFMRQMAKGLKMKEKCPCSKSDYCK</sequence>
<evidence type="ECO:0000256" key="3">
    <source>
        <dbReference type="ARBA" id="ARBA00023273"/>
    </source>
</evidence>
<evidence type="ECO:0000313" key="6">
    <source>
        <dbReference type="Proteomes" id="UP000691718"/>
    </source>
</evidence>
<accession>A0A8S3X1P3</accession>
<keyword evidence="3" id="KW-0966">Cell projection</keyword>
<dbReference type="GO" id="GO:0005929">
    <property type="term" value="C:cilium"/>
    <property type="evidence" value="ECO:0007669"/>
    <property type="project" value="UniProtKB-SubCell"/>
</dbReference>
<dbReference type="AlphaFoldDB" id="A0A8S3X1P3"/>
<comment type="subcellular location">
    <subcellularLocation>
        <location evidence="1">Cell projection</location>
        <location evidence="1">Cilium</location>
    </subcellularLocation>
</comment>
<gene>
    <name evidence="5" type="ORF">PAPOLLO_LOCUS12729</name>
</gene>
<evidence type="ECO:0000256" key="2">
    <source>
        <dbReference type="ARBA" id="ARBA00023069"/>
    </source>
</evidence>
<evidence type="ECO:0000256" key="1">
    <source>
        <dbReference type="ARBA" id="ARBA00004138"/>
    </source>
</evidence>
<dbReference type="PANTHER" id="PTHR31183">
    <property type="entry name" value="TRICHOPLEIN KERATIN FILAMENT-BINDING PROTEIN FAMILY MEMBER"/>
    <property type="match status" value="1"/>
</dbReference>
<proteinExistence type="predicted"/>
<feature type="coiled-coil region" evidence="4">
    <location>
        <begin position="946"/>
        <end position="1073"/>
    </location>
</feature>
<dbReference type="OrthoDB" id="75950at2759"/>
<keyword evidence="2" id="KW-0969">Cilium</keyword>
<dbReference type="Proteomes" id="UP000691718">
    <property type="component" value="Unassembled WGS sequence"/>
</dbReference>
<keyword evidence="4" id="KW-0175">Coiled coil</keyword>
<dbReference type="EMBL" id="CAJQZP010000898">
    <property type="protein sequence ID" value="CAG4995010.1"/>
    <property type="molecule type" value="Genomic_DNA"/>
</dbReference>
<dbReference type="PANTHER" id="PTHR31183:SF1">
    <property type="entry name" value="CILIA- AND FLAGELLA-ASSOCIATED PROTEIN 53"/>
    <property type="match status" value="1"/>
</dbReference>
<evidence type="ECO:0000313" key="5">
    <source>
        <dbReference type="EMBL" id="CAG4995010.1"/>
    </source>
</evidence>
<reference evidence="5" key="1">
    <citation type="submission" date="2021-04" db="EMBL/GenBank/DDBJ databases">
        <authorList>
            <person name="Tunstrom K."/>
        </authorList>
    </citation>
    <scope>NUCLEOTIDE SEQUENCE</scope>
</reference>
<comment type="caution">
    <text evidence="5">The sequence shown here is derived from an EMBL/GenBank/DDBJ whole genome shotgun (WGS) entry which is preliminary data.</text>
</comment>
<feature type="coiled-coil region" evidence="4">
    <location>
        <begin position="1097"/>
        <end position="1200"/>
    </location>
</feature>
<keyword evidence="6" id="KW-1185">Reference proteome</keyword>
<name>A0A8S3X1P3_PARAO</name>
<dbReference type="InterPro" id="IPR043596">
    <property type="entry name" value="CFAP53/TCHP"/>
</dbReference>
<protein>
    <submittedName>
        <fullName evidence="5">(apollo) hypothetical protein</fullName>
    </submittedName>
</protein>